<dbReference type="GO" id="GO:0006281">
    <property type="term" value="P:DNA repair"/>
    <property type="evidence" value="ECO:0007669"/>
    <property type="project" value="TreeGrafter"/>
</dbReference>
<dbReference type="InterPro" id="IPR023198">
    <property type="entry name" value="PGP-like_dom2"/>
</dbReference>
<evidence type="ECO:0000256" key="4">
    <source>
        <dbReference type="ARBA" id="ARBA00013078"/>
    </source>
</evidence>
<comment type="pathway">
    <text evidence="2">Organic acid metabolism; glycolate biosynthesis; glycolate from 2-phosphoglycolate: step 1/1.</text>
</comment>
<dbReference type="RefSeq" id="WP_062217622.1">
    <property type="nucleotide sequence ID" value="NZ_CP012023.1"/>
</dbReference>
<dbReference type="OrthoDB" id="9797743at2"/>
<dbReference type="InterPro" id="IPR006439">
    <property type="entry name" value="HAD-SF_hydro_IA"/>
</dbReference>
<reference evidence="5 6" key="1">
    <citation type="submission" date="2015-05" db="EMBL/GenBank/DDBJ databases">
        <authorList>
            <person name="Wang D.B."/>
            <person name="Wang M."/>
        </authorList>
    </citation>
    <scope>NUCLEOTIDE SEQUENCE [LARGE SCALE GENOMIC DNA]</scope>
    <source>
        <strain evidence="5 6">IMCC 12053</strain>
    </source>
</reference>
<evidence type="ECO:0000313" key="5">
    <source>
        <dbReference type="EMBL" id="ALI55541.1"/>
    </source>
</evidence>
<organism evidence="5 6">
    <name type="scientific">Celeribacter marinus</name>
    <dbReference type="NCBI Taxonomy" id="1397108"/>
    <lineage>
        <taxon>Bacteria</taxon>
        <taxon>Pseudomonadati</taxon>
        <taxon>Pseudomonadota</taxon>
        <taxon>Alphaproteobacteria</taxon>
        <taxon>Rhodobacterales</taxon>
        <taxon>Roseobacteraceae</taxon>
        <taxon>Celeribacter</taxon>
    </lineage>
</organism>
<dbReference type="InterPro" id="IPR036412">
    <property type="entry name" value="HAD-like_sf"/>
</dbReference>
<dbReference type="GO" id="GO:0008967">
    <property type="term" value="F:phosphoglycolate phosphatase activity"/>
    <property type="evidence" value="ECO:0007669"/>
    <property type="project" value="UniProtKB-EC"/>
</dbReference>
<dbReference type="InterPro" id="IPR023214">
    <property type="entry name" value="HAD_sf"/>
</dbReference>
<dbReference type="NCBIfam" id="TIGR01509">
    <property type="entry name" value="HAD-SF-IA-v3"/>
    <property type="match status" value="1"/>
</dbReference>
<sequence length="216" mass="23297">MTPPKLVIFDCDGVIVDSEPPTLDLLRDDFAAHGLDLTMADIERDYTGLLMANVAKKARENGAALPQDWVDSFYVKMFNRLRDGVPLIEGVRTVFEALDAAGIPYRVASNGPDAKMDITLGAYPDLHARLKGRIHSAHTHGTAKPDPELLLIAARAEGVAPEDCVMIDDSPSGCISARRAGIRCFGFDPTGDGARLVAEGAEHLRSMNELCARIGL</sequence>
<evidence type="ECO:0000256" key="3">
    <source>
        <dbReference type="ARBA" id="ARBA00006171"/>
    </source>
</evidence>
<evidence type="ECO:0000256" key="1">
    <source>
        <dbReference type="ARBA" id="ARBA00000830"/>
    </source>
</evidence>
<dbReference type="AlphaFoldDB" id="A0A0N7HIL3"/>
<dbReference type="Proteomes" id="UP000064920">
    <property type="component" value="Chromosome"/>
</dbReference>
<dbReference type="Gene3D" id="1.10.150.240">
    <property type="entry name" value="Putative phosphatase, domain 2"/>
    <property type="match status" value="1"/>
</dbReference>
<proteinExistence type="inferred from homology"/>
<dbReference type="Pfam" id="PF00702">
    <property type="entry name" value="Hydrolase"/>
    <property type="match status" value="1"/>
</dbReference>
<dbReference type="EMBL" id="CP012023">
    <property type="protein sequence ID" value="ALI55541.1"/>
    <property type="molecule type" value="Genomic_DNA"/>
</dbReference>
<dbReference type="SFLD" id="SFLDG01129">
    <property type="entry name" value="C1.5:_HAD__Beta-PGM__Phosphata"/>
    <property type="match status" value="1"/>
</dbReference>
<dbReference type="GO" id="GO:0005829">
    <property type="term" value="C:cytosol"/>
    <property type="evidence" value="ECO:0007669"/>
    <property type="project" value="TreeGrafter"/>
</dbReference>
<dbReference type="EC" id="3.1.3.18" evidence="4"/>
<dbReference type="InterPro" id="IPR050155">
    <property type="entry name" value="HAD-like_hydrolase_sf"/>
</dbReference>
<comment type="catalytic activity">
    <reaction evidence="1">
        <text>2-phosphoglycolate + H2O = glycolate + phosphate</text>
        <dbReference type="Rhea" id="RHEA:14369"/>
        <dbReference type="ChEBI" id="CHEBI:15377"/>
        <dbReference type="ChEBI" id="CHEBI:29805"/>
        <dbReference type="ChEBI" id="CHEBI:43474"/>
        <dbReference type="ChEBI" id="CHEBI:58033"/>
        <dbReference type="EC" id="3.1.3.18"/>
    </reaction>
</comment>
<dbReference type="KEGG" id="cmar:IMCC12053_1594"/>
<evidence type="ECO:0000313" key="6">
    <source>
        <dbReference type="Proteomes" id="UP000064920"/>
    </source>
</evidence>
<dbReference type="SUPFAM" id="SSF56784">
    <property type="entry name" value="HAD-like"/>
    <property type="match status" value="1"/>
</dbReference>
<dbReference type="STRING" id="1397108.IMCC12053_1594"/>
<gene>
    <name evidence="5" type="ORF">IMCC12053_1594</name>
</gene>
<dbReference type="PANTHER" id="PTHR43434:SF1">
    <property type="entry name" value="PHOSPHOGLYCOLATE PHOSPHATASE"/>
    <property type="match status" value="1"/>
</dbReference>
<evidence type="ECO:0000256" key="2">
    <source>
        <dbReference type="ARBA" id="ARBA00004818"/>
    </source>
</evidence>
<name>A0A0N7HIL3_9RHOB</name>
<dbReference type="PATRIC" id="fig|1397108.4.peg.1628"/>
<accession>A0A0N7HIL3</accession>
<dbReference type="PANTHER" id="PTHR43434">
    <property type="entry name" value="PHOSPHOGLYCOLATE PHOSPHATASE"/>
    <property type="match status" value="1"/>
</dbReference>
<comment type="similarity">
    <text evidence="3">Belongs to the HAD-like hydrolase superfamily. CbbY/CbbZ/Gph/YieH family.</text>
</comment>
<dbReference type="SFLD" id="SFLDS00003">
    <property type="entry name" value="Haloacid_Dehalogenase"/>
    <property type="match status" value="1"/>
</dbReference>
<protein>
    <recommendedName>
        <fullName evidence="4">phosphoglycolate phosphatase</fullName>
        <ecNumber evidence="4">3.1.3.18</ecNumber>
    </recommendedName>
</protein>
<keyword evidence="6" id="KW-1185">Reference proteome</keyword>
<dbReference type="Gene3D" id="3.40.50.1000">
    <property type="entry name" value="HAD superfamily/HAD-like"/>
    <property type="match status" value="1"/>
</dbReference>